<dbReference type="InterPro" id="IPR002877">
    <property type="entry name" value="RNA_MeTrfase_FtsJ_dom"/>
</dbReference>
<dbReference type="AlphaFoldDB" id="A0A8S2U0A8"/>
<accession>A0A8S2U0A8</accession>
<proteinExistence type="predicted"/>
<evidence type="ECO:0000259" key="2">
    <source>
        <dbReference type="Pfam" id="PF01728"/>
    </source>
</evidence>
<dbReference type="Gene3D" id="3.40.50.150">
    <property type="entry name" value="Vaccinia Virus protein VP39"/>
    <property type="match status" value="1"/>
</dbReference>
<dbReference type="EMBL" id="CAJOBA010059550">
    <property type="protein sequence ID" value="CAF4316849.1"/>
    <property type="molecule type" value="Genomic_DNA"/>
</dbReference>
<protein>
    <recommendedName>
        <fullName evidence="2">Ribosomal RNA methyltransferase FtsJ domain-containing protein</fullName>
    </recommendedName>
</protein>
<dbReference type="SUPFAM" id="SSF53335">
    <property type="entry name" value="S-adenosyl-L-methionine-dependent methyltransferases"/>
    <property type="match status" value="1"/>
</dbReference>
<organism evidence="4 5">
    <name type="scientific">Didymodactylos carnosus</name>
    <dbReference type="NCBI Taxonomy" id="1234261"/>
    <lineage>
        <taxon>Eukaryota</taxon>
        <taxon>Metazoa</taxon>
        <taxon>Spiralia</taxon>
        <taxon>Gnathifera</taxon>
        <taxon>Rotifera</taxon>
        <taxon>Eurotatoria</taxon>
        <taxon>Bdelloidea</taxon>
        <taxon>Philodinida</taxon>
        <taxon>Philodinidae</taxon>
        <taxon>Didymodactylos</taxon>
    </lineage>
</organism>
<dbReference type="PANTHER" id="PTHR32319">
    <property type="entry name" value="BACTERIAL HEMOLYSIN-LIKE PROTEIN"/>
    <property type="match status" value="1"/>
</dbReference>
<dbReference type="Proteomes" id="UP000677228">
    <property type="component" value="Unassembled WGS sequence"/>
</dbReference>
<dbReference type="PANTHER" id="PTHR32319:SF0">
    <property type="entry name" value="BACTERIAL HEMOLYSIN-LIKE PROTEIN"/>
    <property type="match status" value="1"/>
</dbReference>
<dbReference type="Pfam" id="PF01728">
    <property type="entry name" value="FtsJ"/>
    <property type="match status" value="1"/>
</dbReference>
<comment type="caution">
    <text evidence="4">The sequence shown here is derived from an EMBL/GenBank/DDBJ whole genome shotgun (WGS) entry which is preliminary data.</text>
</comment>
<dbReference type="InterPro" id="IPR029063">
    <property type="entry name" value="SAM-dependent_MTases_sf"/>
</dbReference>
<evidence type="ECO:0000313" key="3">
    <source>
        <dbReference type="EMBL" id="CAF1529882.1"/>
    </source>
</evidence>
<sequence>MAGRVHLAGRKIELPSELLSIETQLFVSGQKRFVSRGGEKLLAAIKAFGIDFNNQTVLDVGASTGGFTDCALQHGAKKVIALDVGTNQLS</sequence>
<dbReference type="GO" id="GO:0032259">
    <property type="term" value="P:methylation"/>
    <property type="evidence" value="ECO:0007669"/>
    <property type="project" value="InterPro"/>
</dbReference>
<reference evidence="4" key="1">
    <citation type="submission" date="2021-02" db="EMBL/GenBank/DDBJ databases">
        <authorList>
            <person name="Nowell W R."/>
        </authorList>
    </citation>
    <scope>NUCLEOTIDE SEQUENCE</scope>
</reference>
<dbReference type="EMBL" id="CAJNOK010037323">
    <property type="protein sequence ID" value="CAF1529882.1"/>
    <property type="molecule type" value="Genomic_DNA"/>
</dbReference>
<dbReference type="InterPro" id="IPR047048">
    <property type="entry name" value="TlyA"/>
</dbReference>
<evidence type="ECO:0000256" key="1">
    <source>
        <dbReference type="ARBA" id="ARBA00022884"/>
    </source>
</evidence>
<evidence type="ECO:0000313" key="5">
    <source>
        <dbReference type="Proteomes" id="UP000682733"/>
    </source>
</evidence>
<evidence type="ECO:0000313" key="4">
    <source>
        <dbReference type="EMBL" id="CAF4316849.1"/>
    </source>
</evidence>
<dbReference type="GO" id="GO:0003723">
    <property type="term" value="F:RNA binding"/>
    <property type="evidence" value="ECO:0007669"/>
    <property type="project" value="UniProtKB-KW"/>
</dbReference>
<feature type="domain" description="Ribosomal RNA methyltransferase FtsJ" evidence="2">
    <location>
        <begin position="33"/>
        <end position="89"/>
    </location>
</feature>
<gene>
    <name evidence="3" type="ORF">OVA965_LOCUS38198</name>
    <name evidence="4" type="ORF">TMI583_LOCUS39366</name>
</gene>
<name>A0A8S2U0A8_9BILA</name>
<dbReference type="Proteomes" id="UP000682733">
    <property type="component" value="Unassembled WGS sequence"/>
</dbReference>
<keyword evidence="1" id="KW-0694">RNA-binding</keyword>
<dbReference type="GO" id="GO:0008168">
    <property type="term" value="F:methyltransferase activity"/>
    <property type="evidence" value="ECO:0007669"/>
    <property type="project" value="InterPro"/>
</dbReference>